<reference evidence="11" key="1">
    <citation type="submission" date="2014-03" db="EMBL/GenBank/DDBJ databases">
        <title>The whipworm genome and dual-species transcriptomics of an intimate host-pathogen interaction.</title>
        <authorList>
            <person name="Foth B.J."/>
            <person name="Tsai I.J."/>
            <person name="Reid A.J."/>
            <person name="Bancroft A.J."/>
            <person name="Nichol S."/>
            <person name="Tracey A."/>
            <person name="Holroyd N."/>
            <person name="Cotton J.A."/>
            <person name="Stanley E.J."/>
            <person name="Zarowiecki M."/>
            <person name="Liu J.Z."/>
            <person name="Huckvale T."/>
            <person name="Cooper P.J."/>
            <person name="Grencis R.K."/>
            <person name="Berriman M."/>
        </authorList>
    </citation>
    <scope>NUCLEOTIDE SEQUENCE [LARGE SCALE GENOMIC DNA]</scope>
    <source>
        <strain evidence="11">Edinburgh</strain>
    </source>
</reference>
<evidence type="ECO:0000256" key="2">
    <source>
        <dbReference type="ARBA" id="ARBA00022448"/>
    </source>
</evidence>
<dbReference type="SUPFAM" id="SSF81324">
    <property type="entry name" value="Voltage-gated potassium channels"/>
    <property type="match status" value="2"/>
</dbReference>
<evidence type="ECO:0000313" key="12">
    <source>
        <dbReference type="WBParaSite" id="TMUE_3000012039.1"/>
    </source>
</evidence>
<dbReference type="InterPro" id="IPR003280">
    <property type="entry name" value="2pore_dom_K_chnl"/>
</dbReference>
<keyword evidence="3 8" id="KW-0812">Transmembrane</keyword>
<accession>A0A5S6QY61</accession>
<name>A0A5S6QY61_TRIMR</name>
<evidence type="ECO:0000256" key="9">
    <source>
        <dbReference type="SAM" id="Phobius"/>
    </source>
</evidence>
<dbReference type="PANTHER" id="PTHR11003">
    <property type="entry name" value="POTASSIUM CHANNEL, SUBFAMILY K"/>
    <property type="match status" value="1"/>
</dbReference>
<proteinExistence type="inferred from homology"/>
<keyword evidence="5 8" id="KW-0406">Ion transport</keyword>
<evidence type="ECO:0000256" key="8">
    <source>
        <dbReference type="RuleBase" id="RU003857"/>
    </source>
</evidence>
<keyword evidence="11" id="KW-1185">Reference proteome</keyword>
<feature type="transmembrane region" description="Helical" evidence="9">
    <location>
        <begin position="294"/>
        <end position="317"/>
    </location>
</feature>
<comment type="similarity">
    <text evidence="8">Belongs to the two pore domain potassium channel (TC 1.A.1.8) family.</text>
</comment>
<evidence type="ECO:0000313" key="11">
    <source>
        <dbReference type="Proteomes" id="UP000046395"/>
    </source>
</evidence>
<feature type="transmembrane region" description="Helical" evidence="9">
    <location>
        <begin position="60"/>
        <end position="82"/>
    </location>
</feature>
<dbReference type="InterPro" id="IPR013099">
    <property type="entry name" value="K_chnl_dom"/>
</dbReference>
<dbReference type="GO" id="GO:0030322">
    <property type="term" value="P:stabilization of membrane potential"/>
    <property type="evidence" value="ECO:0007669"/>
    <property type="project" value="TreeGrafter"/>
</dbReference>
<evidence type="ECO:0000256" key="5">
    <source>
        <dbReference type="ARBA" id="ARBA00023065"/>
    </source>
</evidence>
<keyword evidence="2 8" id="KW-0813">Transport</keyword>
<dbReference type="AlphaFoldDB" id="A0A5S6QY61"/>
<protein>
    <submittedName>
        <fullName evidence="12">Potassium channel domain-containing protein</fullName>
    </submittedName>
</protein>
<evidence type="ECO:0000256" key="4">
    <source>
        <dbReference type="ARBA" id="ARBA00022989"/>
    </source>
</evidence>
<keyword evidence="4 9" id="KW-1133">Transmembrane helix</keyword>
<feature type="domain" description="Potassium channel" evidence="10">
    <location>
        <begin position="156"/>
        <end position="214"/>
    </location>
</feature>
<dbReference type="WBParaSite" id="TMUE_3000012039.1">
    <property type="protein sequence ID" value="TMUE_3000012039.1"/>
    <property type="gene ID" value="WBGene00289501"/>
</dbReference>
<reference evidence="12" key="2">
    <citation type="submission" date="2019-12" db="UniProtKB">
        <authorList>
            <consortium name="WormBaseParasite"/>
        </authorList>
    </citation>
    <scope>IDENTIFICATION</scope>
</reference>
<feature type="transmembrane region" description="Helical" evidence="9">
    <location>
        <begin position="247"/>
        <end position="265"/>
    </location>
</feature>
<feature type="domain" description="Potassium channel" evidence="10">
    <location>
        <begin position="253"/>
        <end position="316"/>
    </location>
</feature>
<keyword evidence="6 9" id="KW-0472">Membrane</keyword>
<dbReference type="Proteomes" id="UP000046395">
    <property type="component" value="Unassembled WGS sequence"/>
</dbReference>
<comment type="subcellular location">
    <subcellularLocation>
        <location evidence="1">Membrane</location>
        <topology evidence="1">Multi-pass membrane protein</topology>
    </subcellularLocation>
</comment>
<dbReference type="GO" id="GO:0005886">
    <property type="term" value="C:plasma membrane"/>
    <property type="evidence" value="ECO:0007669"/>
    <property type="project" value="TreeGrafter"/>
</dbReference>
<organism evidence="11 12">
    <name type="scientific">Trichuris muris</name>
    <name type="common">Mouse whipworm</name>
    <dbReference type="NCBI Taxonomy" id="70415"/>
    <lineage>
        <taxon>Eukaryota</taxon>
        <taxon>Metazoa</taxon>
        <taxon>Ecdysozoa</taxon>
        <taxon>Nematoda</taxon>
        <taxon>Enoplea</taxon>
        <taxon>Dorylaimia</taxon>
        <taxon>Trichinellida</taxon>
        <taxon>Trichuridae</taxon>
        <taxon>Trichuris</taxon>
    </lineage>
</organism>
<dbReference type="WBParaSite" id="TMUE_3000012039.2">
    <property type="protein sequence ID" value="TMUE_3000012039.2"/>
    <property type="gene ID" value="WBGene00289501"/>
</dbReference>
<dbReference type="GO" id="GO:0022841">
    <property type="term" value="F:potassium ion leak channel activity"/>
    <property type="evidence" value="ECO:0007669"/>
    <property type="project" value="TreeGrafter"/>
</dbReference>
<dbReference type="GO" id="GO:0015271">
    <property type="term" value="F:outward rectifier potassium channel activity"/>
    <property type="evidence" value="ECO:0007669"/>
    <property type="project" value="TreeGrafter"/>
</dbReference>
<evidence type="ECO:0000256" key="6">
    <source>
        <dbReference type="ARBA" id="ARBA00023136"/>
    </source>
</evidence>
<evidence type="ECO:0000256" key="7">
    <source>
        <dbReference type="ARBA" id="ARBA00023303"/>
    </source>
</evidence>
<dbReference type="PRINTS" id="PR01333">
    <property type="entry name" value="2POREKCHANEL"/>
</dbReference>
<sequence length="432" mass="49353">MDAMETLDGRHRKLSLVLNCFRHLCIANVYRTARANRIFSVTCANLSAMSNSLFSVLSTWHALLLIILLLYSLCGGLIFDLAEKGTTTCDPKSIVFPPGGAFYKRHLTLRLAEIQSEHVNFSKKTMLVRDAWQWYTEQVHIGWTDCCVSQKNDSSRRSLTLLASIYYAVQVYTTIGYGDVVPLTLWGRVFTMVYSLFGIPLLLYILEEWGTLLMKLLFRLKYLWYARVLGRPVAVDVRTARDIPLSLALLLQCLWLCLSAALFQIWEDWDYFSSFYFLFISCTTIGLGDVVPEYTLLCSILVLFGLALESMCISLVLCKIDVTFQTLLRSVDRMYSEGQFVTADGRAWLTDKEEDPNVVLKRLAYDRSLQNRLLVEAMGKARRDLILQSLEKRAAYRNVAIQVSTNVIEVSSQTAPLRLPNVKSNYLYNIDY</sequence>
<dbReference type="Pfam" id="PF07885">
    <property type="entry name" value="Ion_trans_2"/>
    <property type="match status" value="2"/>
</dbReference>
<dbReference type="Gene3D" id="1.10.287.70">
    <property type="match status" value="1"/>
</dbReference>
<evidence type="ECO:0000256" key="1">
    <source>
        <dbReference type="ARBA" id="ARBA00004141"/>
    </source>
</evidence>
<feature type="transmembrane region" description="Helical" evidence="9">
    <location>
        <begin position="159"/>
        <end position="177"/>
    </location>
</feature>
<evidence type="ECO:0000259" key="10">
    <source>
        <dbReference type="Pfam" id="PF07885"/>
    </source>
</evidence>
<keyword evidence="7 8" id="KW-0407">Ion channel</keyword>
<evidence type="ECO:0000256" key="3">
    <source>
        <dbReference type="ARBA" id="ARBA00022692"/>
    </source>
</evidence>
<dbReference type="PANTHER" id="PTHR11003:SF335">
    <property type="entry name" value="POTASSIUM CHANNEL DOMAIN-CONTAINING PROTEIN"/>
    <property type="match status" value="1"/>
</dbReference>
<dbReference type="STRING" id="70415.A0A5S6QY61"/>